<dbReference type="InterPro" id="IPR032782">
    <property type="entry name" value="KhpB_N"/>
</dbReference>
<evidence type="ECO:0000313" key="2">
    <source>
        <dbReference type="EMBL" id="QKS71041.1"/>
    </source>
</evidence>
<organism evidence="2 3">
    <name type="scientific">Paenalkalicoccus suaedae</name>
    <dbReference type="NCBI Taxonomy" id="2592382"/>
    <lineage>
        <taxon>Bacteria</taxon>
        <taxon>Bacillati</taxon>
        <taxon>Bacillota</taxon>
        <taxon>Bacilli</taxon>
        <taxon>Bacillales</taxon>
        <taxon>Bacillaceae</taxon>
        <taxon>Paenalkalicoccus</taxon>
    </lineage>
</organism>
<proteinExistence type="predicted"/>
<dbReference type="Gene3D" id="3.30.30.80">
    <property type="entry name" value="probable RNA-binding protein from clostridium symbiosum atcc 14940"/>
    <property type="match status" value="1"/>
</dbReference>
<feature type="domain" description="RNA-binding protein KhpB N-terminal" evidence="1">
    <location>
        <begin position="9"/>
        <end position="60"/>
    </location>
</feature>
<accession>A0A859FDV7</accession>
<dbReference type="PANTHER" id="PTHR38032:SF1">
    <property type="entry name" value="RNA-BINDING PROTEIN KHPB N-TERMINAL DOMAIN-CONTAINING PROTEIN"/>
    <property type="match status" value="1"/>
</dbReference>
<evidence type="ECO:0000313" key="3">
    <source>
        <dbReference type="Proteomes" id="UP000318138"/>
    </source>
</evidence>
<dbReference type="Pfam" id="PF20250">
    <property type="entry name" value="FapA_N"/>
    <property type="match status" value="1"/>
</dbReference>
<sequence length="675" mass="74987">MTQDTQATIYEANTVKEAIEAGLADLNITENEADIVIIQKESDKFWGVKKKRAKIRISRKQRETWEDWILDEVSSNSFPVQMKEHEIRSHLDGKVWIRDGQIQFKDSPTNKPVIVTTEGMTLYKNGEKVNDRTILTEGDVITFDLETVAIETTWSIRVDEKKQQVSLRVNPGKFYVPCIIDEPPTETLTIKLKQEEQINNQLYEHDVIKQLEQMRIVHGINQDAIKQACRSTASMTVTIAEGELPKHGRDGEVDFYIDITERSRPFTENSDGTADFRESSYIPSLKEGEVLGQIKEPTKGEDGKSIYGDVLKARDGQPVVLKPGTGVEFLDEENKVVATNKGRPHIERLGRTVKISILPKLMHRGDVDVASGNIHFIGDVEILGSINEGMLVHAEGQVALYRHVMQGIVQAKSHILINGNVIRGTIVAGATNSLYAELAAQLKPFVEDYLHCIQTIKQLSKNPKFEEVFKQHSSLSPIIKLLMESSSKRLMVSSTRLVETIQAMESKIDKRWKSLASLIEVGLLKFHSKGFQSIGDMETLYNEAASLLDYASIPSSNKANVEINYAMNSTITASGDVTIKGKGAIHTSIEAEGTITVRGKVIGGKLYGKKGVHVVEAGSLAGVKTIIQTDKDSMINITTCYSDVVLVVGSEAYKLTKDSTHIQAKQDKKGLLTLQ</sequence>
<dbReference type="SMART" id="SM01245">
    <property type="entry name" value="Jag_N"/>
    <property type="match status" value="1"/>
</dbReference>
<dbReference type="EMBL" id="CP041372">
    <property type="protein sequence ID" value="QKS71041.1"/>
    <property type="molecule type" value="Genomic_DNA"/>
</dbReference>
<reference evidence="3" key="1">
    <citation type="submission" date="2019-07" db="EMBL/GenBank/DDBJ databases">
        <title>Bacillus alkalisoli sp. nov. isolated from saline soil.</title>
        <authorList>
            <person name="Sun J.-Q."/>
            <person name="Xu L."/>
        </authorList>
    </citation>
    <scope>NUCLEOTIDE SEQUENCE [LARGE SCALE GENOMIC DNA]</scope>
    <source>
        <strain evidence="3">M4U3P1</strain>
    </source>
</reference>
<protein>
    <submittedName>
        <fullName evidence="2">FapA family protein</fullName>
    </submittedName>
</protein>
<name>A0A859FDV7_9BACI</name>
<dbReference type="KEGG" id="psua:FLK61_30460"/>
<dbReference type="InterPro" id="IPR046866">
    <property type="entry name" value="FapA_N"/>
</dbReference>
<evidence type="ECO:0000259" key="1">
    <source>
        <dbReference type="SMART" id="SM01245"/>
    </source>
</evidence>
<dbReference type="Proteomes" id="UP000318138">
    <property type="component" value="Chromosome"/>
</dbReference>
<dbReference type="InterPro" id="IPR038247">
    <property type="entry name" value="Jag_N_dom_sf"/>
</dbReference>
<dbReference type="Pfam" id="PF03961">
    <property type="entry name" value="FapA"/>
    <property type="match status" value="2"/>
</dbReference>
<dbReference type="InterPro" id="IPR046865">
    <property type="entry name" value="FapA_b_solenoid"/>
</dbReference>
<dbReference type="Pfam" id="PF14804">
    <property type="entry name" value="Jag_N"/>
    <property type="match status" value="1"/>
</dbReference>
<gene>
    <name evidence="2" type="ORF">FLK61_30460</name>
</gene>
<dbReference type="RefSeq" id="WP_176009077.1">
    <property type="nucleotide sequence ID" value="NZ_CP041372.2"/>
</dbReference>
<keyword evidence="3" id="KW-1185">Reference proteome</keyword>
<dbReference type="InterPro" id="IPR005646">
    <property type="entry name" value="FapA"/>
</dbReference>
<dbReference type="AlphaFoldDB" id="A0A859FDV7"/>
<dbReference type="PANTHER" id="PTHR38032">
    <property type="entry name" value="POLYMERASE-RELATED"/>
    <property type="match status" value="1"/>
</dbReference>